<sequence length="121" mass="13998">MSKNKYYAIKKGKGVTDKIVSSWDECKELVLGYPSIYKSFKTEEEALEYLGSIKDVNKKLEENSKAKDYSINKKKSTVSIANVFKGVKIDKEIIEEFESKCDEMNIDKNKILIELIKEWLC</sequence>
<dbReference type="SUPFAM" id="SSF55658">
    <property type="entry name" value="L9 N-domain-like"/>
    <property type="match status" value="1"/>
</dbReference>
<dbReference type="HOGENOM" id="CLU_2033990_0_0_9"/>
<evidence type="ECO:0000313" key="3">
    <source>
        <dbReference type="Proteomes" id="UP000010420"/>
    </source>
</evidence>
<evidence type="ECO:0000313" key="2">
    <source>
        <dbReference type="EMBL" id="EKY26593.1"/>
    </source>
</evidence>
<dbReference type="RefSeq" id="WP_005213436.1">
    <property type="nucleotide sequence ID" value="NZ_KB291645.1"/>
</dbReference>
<organism evidence="2 3">
    <name type="scientific">Clostridium celatum DSM 1785</name>
    <dbReference type="NCBI Taxonomy" id="545697"/>
    <lineage>
        <taxon>Bacteria</taxon>
        <taxon>Bacillati</taxon>
        <taxon>Bacillota</taxon>
        <taxon>Clostridia</taxon>
        <taxon>Eubacteriales</taxon>
        <taxon>Clostridiaceae</taxon>
        <taxon>Clostridium</taxon>
    </lineage>
</organism>
<name>L1QF34_9CLOT</name>
<dbReference type="InterPro" id="IPR037056">
    <property type="entry name" value="RNase_H1_N_sf"/>
</dbReference>
<dbReference type="AlphaFoldDB" id="L1QF34"/>
<dbReference type="EMBL" id="AMEZ01000053">
    <property type="protein sequence ID" value="EKY26593.1"/>
    <property type="molecule type" value="Genomic_DNA"/>
</dbReference>
<dbReference type="Pfam" id="PF01693">
    <property type="entry name" value="Cauli_VI"/>
    <property type="match status" value="1"/>
</dbReference>
<protein>
    <recommendedName>
        <fullName evidence="1">Ribonuclease H1 N-terminal domain-containing protein</fullName>
    </recommendedName>
</protein>
<proteinExistence type="predicted"/>
<evidence type="ECO:0000259" key="1">
    <source>
        <dbReference type="Pfam" id="PF01693"/>
    </source>
</evidence>
<dbReference type="Proteomes" id="UP000010420">
    <property type="component" value="Unassembled WGS sequence"/>
</dbReference>
<reference evidence="2 3" key="1">
    <citation type="submission" date="2012-05" db="EMBL/GenBank/DDBJ databases">
        <authorList>
            <person name="Weinstock G."/>
            <person name="Sodergren E."/>
            <person name="Lobos E.A."/>
            <person name="Fulton L."/>
            <person name="Fulton R."/>
            <person name="Courtney L."/>
            <person name="Fronick C."/>
            <person name="O'Laughlin M."/>
            <person name="Godfrey J."/>
            <person name="Wilson R.M."/>
            <person name="Miner T."/>
            <person name="Farmer C."/>
            <person name="Delehaunty K."/>
            <person name="Cordes M."/>
            <person name="Minx P."/>
            <person name="Tomlinson C."/>
            <person name="Chen J."/>
            <person name="Wollam A."/>
            <person name="Pepin K.H."/>
            <person name="Bhonagiri V."/>
            <person name="Zhang X."/>
            <person name="Suruliraj S."/>
            <person name="Warren W."/>
            <person name="Mitreva M."/>
            <person name="Mardis E.R."/>
            <person name="Wilson R.K."/>
        </authorList>
    </citation>
    <scope>NUCLEOTIDE SEQUENCE [LARGE SCALE GENOMIC DNA]</scope>
    <source>
        <strain evidence="2 3">DSM 1785</strain>
    </source>
</reference>
<gene>
    <name evidence="2" type="ORF">HMPREF0216_01778</name>
</gene>
<comment type="caution">
    <text evidence="2">The sequence shown here is derived from an EMBL/GenBank/DDBJ whole genome shotgun (WGS) entry which is preliminary data.</text>
</comment>
<dbReference type="InterPro" id="IPR011320">
    <property type="entry name" value="RNase_H1_N"/>
</dbReference>
<feature type="domain" description="Ribonuclease H1 N-terminal" evidence="1">
    <location>
        <begin position="5"/>
        <end position="49"/>
    </location>
</feature>
<dbReference type="Gene3D" id="3.40.970.10">
    <property type="entry name" value="Ribonuclease H1, N-terminal domain"/>
    <property type="match status" value="1"/>
</dbReference>
<dbReference type="InterPro" id="IPR009027">
    <property type="entry name" value="Ribosomal_bL9/RNase_H1_N"/>
</dbReference>
<dbReference type="PATRIC" id="fig|545697.3.peg.1749"/>
<dbReference type="STRING" id="545697.HMPREF0216_01778"/>
<accession>L1QF34</accession>
<dbReference type="OrthoDB" id="1938135at2"/>
<keyword evidence="3" id="KW-1185">Reference proteome</keyword>